<dbReference type="Gene3D" id="3.10.420.10">
    <property type="entry name" value="SecB-like"/>
    <property type="match status" value="1"/>
</dbReference>
<protein>
    <submittedName>
        <fullName evidence="1">Preprotein translocase subunit SecB</fullName>
    </submittedName>
</protein>
<accession>A0A8H2PN84</accession>
<reference evidence="1 2" key="1">
    <citation type="submission" date="2019-05" db="EMBL/GenBank/DDBJ databases">
        <title>Colwellia ponticola sp. nov., isolated from seawater.</title>
        <authorList>
            <person name="Yoon J.-H."/>
        </authorList>
    </citation>
    <scope>NUCLEOTIDE SEQUENCE [LARGE SCALE GENOMIC DNA]</scope>
    <source>
        <strain evidence="1 2">OISW-25</strain>
    </source>
</reference>
<sequence>MSPKKLKEAMDNLKIRDIYVKNLLANTSENFEPKYFENFDSLTQQSKHLVSKSSVMVIDGPNVESERIFRVHVEFGIRWAEIIEAEEEQKAVIEAEFVVEYLIENDLDDDCLNEFALKNASFHVWPYWRELVSAQCERMQMPRVIMPTLQLASNRPLS</sequence>
<dbReference type="InterPro" id="IPR035958">
    <property type="entry name" value="SecB-like_sf"/>
</dbReference>
<dbReference type="EMBL" id="SZVP01000004">
    <property type="protein sequence ID" value="TMM46085.1"/>
    <property type="molecule type" value="Genomic_DNA"/>
</dbReference>
<dbReference type="Proteomes" id="UP000307702">
    <property type="component" value="Unassembled WGS sequence"/>
</dbReference>
<keyword evidence="2" id="KW-1185">Reference proteome</keyword>
<gene>
    <name evidence="1" type="ORF">FCS21_07175</name>
</gene>
<comment type="caution">
    <text evidence="1">The sequence shown here is derived from an EMBL/GenBank/DDBJ whole genome shotgun (WGS) entry which is preliminary data.</text>
</comment>
<name>A0A8H2PN84_9GAMM</name>
<dbReference type="RefSeq" id="WP_138621865.1">
    <property type="nucleotide sequence ID" value="NZ_SZVP01000004.1"/>
</dbReference>
<evidence type="ECO:0000313" key="2">
    <source>
        <dbReference type="Proteomes" id="UP000307702"/>
    </source>
</evidence>
<proteinExistence type="predicted"/>
<evidence type="ECO:0000313" key="1">
    <source>
        <dbReference type="EMBL" id="TMM46085.1"/>
    </source>
</evidence>
<dbReference type="SUPFAM" id="SSF54611">
    <property type="entry name" value="SecB-like"/>
    <property type="match status" value="1"/>
</dbReference>
<dbReference type="AlphaFoldDB" id="A0A8H2PN84"/>
<dbReference type="OrthoDB" id="6058761at2"/>
<organism evidence="1 2">
    <name type="scientific">Colwellia ponticola</name>
    <dbReference type="NCBI Taxonomy" id="2304625"/>
    <lineage>
        <taxon>Bacteria</taxon>
        <taxon>Pseudomonadati</taxon>
        <taxon>Pseudomonadota</taxon>
        <taxon>Gammaproteobacteria</taxon>
        <taxon>Alteromonadales</taxon>
        <taxon>Colwelliaceae</taxon>
        <taxon>Colwellia</taxon>
    </lineage>
</organism>